<evidence type="ECO:0000313" key="2">
    <source>
        <dbReference type="Proteomes" id="UP000177958"/>
    </source>
</evidence>
<comment type="caution">
    <text evidence="1">The sequence shown here is derived from an EMBL/GenBank/DDBJ whole genome shotgun (WGS) entry which is preliminary data.</text>
</comment>
<dbReference type="AlphaFoldDB" id="A0A1F6D8G6"/>
<dbReference type="EMBL" id="MFKX01000029">
    <property type="protein sequence ID" value="OGG57302.1"/>
    <property type="molecule type" value="Genomic_DNA"/>
</dbReference>
<name>A0A1F6D8G6_9BACT</name>
<evidence type="ECO:0000313" key="1">
    <source>
        <dbReference type="EMBL" id="OGG57302.1"/>
    </source>
</evidence>
<reference evidence="1 2" key="1">
    <citation type="journal article" date="2016" name="Nat. Commun.">
        <title>Thousands of microbial genomes shed light on interconnected biogeochemical processes in an aquifer system.</title>
        <authorList>
            <person name="Anantharaman K."/>
            <person name="Brown C.T."/>
            <person name="Hug L.A."/>
            <person name="Sharon I."/>
            <person name="Castelle C.J."/>
            <person name="Probst A.J."/>
            <person name="Thomas B.C."/>
            <person name="Singh A."/>
            <person name="Wilkins M.J."/>
            <person name="Karaoz U."/>
            <person name="Brodie E.L."/>
            <person name="Williams K.H."/>
            <person name="Hubbard S.S."/>
            <person name="Banfield J.F."/>
        </authorList>
    </citation>
    <scope>NUCLEOTIDE SEQUENCE [LARGE SCALE GENOMIC DNA]</scope>
</reference>
<protein>
    <submittedName>
        <fullName evidence="1">Uncharacterized protein</fullName>
    </submittedName>
</protein>
<organism evidence="1 2">
    <name type="scientific">Candidatus Kaiserbacteria bacterium RIFCSPHIGHO2_01_FULL_55_17</name>
    <dbReference type="NCBI Taxonomy" id="1798484"/>
    <lineage>
        <taxon>Bacteria</taxon>
        <taxon>Candidatus Kaiseribacteriota</taxon>
    </lineage>
</organism>
<proteinExistence type="predicted"/>
<dbReference type="Proteomes" id="UP000177958">
    <property type="component" value="Unassembled WGS sequence"/>
</dbReference>
<sequence length="93" mass="10642">MSKDTLTGTYVGTIGTMVRHTFGFIDLRGIARIDNGPMEIQLKRDLMFHHLRCPHFEVLKPSMTVSFTIARRPEHSGNKGWEGIDVQPYVKKK</sequence>
<gene>
    <name evidence="1" type="ORF">A2853_02165</name>
</gene>
<accession>A0A1F6D8G6</accession>